<dbReference type="SMART" id="SM00249">
    <property type="entry name" value="PHD"/>
    <property type="match status" value="1"/>
</dbReference>
<comment type="domain">
    <text evidence="9">The PHD-type zinc finger mediates the binding to H3K4me3.</text>
</comment>
<dbReference type="Pfam" id="PF12998">
    <property type="entry name" value="ING"/>
    <property type="match status" value="1"/>
</dbReference>
<feature type="region of interest" description="Disordered" evidence="10">
    <location>
        <begin position="125"/>
        <end position="292"/>
    </location>
</feature>
<gene>
    <name evidence="12" type="ORF">JMJ35_007668</name>
</gene>
<keyword evidence="13" id="KW-1185">Reference proteome</keyword>
<feature type="compositionally biased region" description="Basic residues" evidence="10">
    <location>
        <begin position="225"/>
        <end position="244"/>
    </location>
</feature>
<keyword evidence="3 7" id="KW-0479">Metal-binding</keyword>
<dbReference type="PANTHER" id="PTHR10333:SF94">
    <property type="entry name" value="FINGER DOMAIN PROTEIN, PUTATIVE (AFU_ORTHOLOGUE AFUA_3G11940)-RELATED"/>
    <property type="match status" value="1"/>
</dbReference>
<keyword evidence="4 8" id="KW-0863">Zinc-finger</keyword>
<keyword evidence="9" id="KW-0156">Chromatin regulator</keyword>
<evidence type="ECO:0000256" key="9">
    <source>
        <dbReference type="RuleBase" id="RU361213"/>
    </source>
</evidence>
<evidence type="ECO:0000256" key="6">
    <source>
        <dbReference type="ARBA" id="ARBA00023242"/>
    </source>
</evidence>
<evidence type="ECO:0000256" key="1">
    <source>
        <dbReference type="ARBA" id="ARBA00004123"/>
    </source>
</evidence>
<feature type="binding site" evidence="7">
    <location>
        <position position="726"/>
    </location>
    <ligand>
        <name>Zn(2+)</name>
        <dbReference type="ChEBI" id="CHEBI:29105"/>
        <label>1</label>
    </ligand>
</feature>
<dbReference type="Gene3D" id="3.30.40.10">
    <property type="entry name" value="Zinc/RING finger domain, C3HC4 (zinc finger)"/>
    <property type="match status" value="1"/>
</dbReference>
<evidence type="ECO:0000313" key="12">
    <source>
        <dbReference type="EMBL" id="KAK0510274.1"/>
    </source>
</evidence>
<evidence type="ECO:0000256" key="2">
    <source>
        <dbReference type="ARBA" id="ARBA00010210"/>
    </source>
</evidence>
<organism evidence="12 13">
    <name type="scientific">Cladonia borealis</name>
    <dbReference type="NCBI Taxonomy" id="184061"/>
    <lineage>
        <taxon>Eukaryota</taxon>
        <taxon>Fungi</taxon>
        <taxon>Dikarya</taxon>
        <taxon>Ascomycota</taxon>
        <taxon>Pezizomycotina</taxon>
        <taxon>Lecanoromycetes</taxon>
        <taxon>OSLEUM clade</taxon>
        <taxon>Lecanoromycetidae</taxon>
        <taxon>Lecanorales</taxon>
        <taxon>Lecanorineae</taxon>
        <taxon>Cladoniaceae</taxon>
        <taxon>Cladonia</taxon>
    </lineage>
</organism>
<comment type="subcellular location">
    <subcellularLocation>
        <location evidence="1 9">Nucleus</location>
    </subcellularLocation>
</comment>
<name>A0AA39QYF9_9LECA</name>
<comment type="caution">
    <text evidence="12">The sequence shown here is derived from an EMBL/GenBank/DDBJ whole genome shotgun (WGS) entry which is preliminary data.</text>
</comment>
<feature type="compositionally biased region" description="Low complexity" evidence="10">
    <location>
        <begin position="160"/>
        <end position="170"/>
    </location>
</feature>
<feature type="binding site" evidence="7">
    <location>
        <position position="728"/>
    </location>
    <ligand>
        <name>Zn(2+)</name>
        <dbReference type="ChEBI" id="CHEBI:29105"/>
        <label>1</label>
    </ligand>
</feature>
<sequence>MAPGMEVITVDPPEDPDAQHTVTDFLDYTEYLPSDLVRSLTLIGKLDKSYLGAAGAVHNLTKEYGSLPDLPPGKRRNTEDLRHEISHRLDHAISCRESAYGEATRLFEMVDRHYNRLTSIITKLHALPKPPSRDPTPIPRSPQATRKSPPPRITLRLDGARAAASAGRSSAKPEKRYRSRKVTVPGEVLPPPNPDSPLLPTDSDWESAPPSPIPMPTSRVGGSRKPARIRAPRPPKLPKIKIPKPPRPPRVPGQIGTNVHSSVAGISTSNALSLLTPPPPDPKPGSKHAPWMRLTEWEMAKLRKRMKKNAIWTPSETMIRRELNIADRGPENYRKAMKLANERGEEFLDEDDIAHAEPGRPLLPGEISVDKLGLGESALENRGMKLNEAKKQKREILARERAAELESEAQKLGSLGSTFKELFSKPPPTPAIPAIPAIPSPLFTTTFSMPKDPFKVKSAQKEKSKDPSKSSAKKRKRDEETPKSDNSSKPAEAKPVEPKPADTATSPVKPSSKKRKTEQPRPAPIAVTTETVTTTVPLAAPAPSPPKSTTRRSRPATPATPVMPAPEKPKAVTTPKPTATSTATSSRPRRVSLTLKGPAEPPPQEPPQPSSPRTATRTTSRRASVEKSQPPPTTRDHTRRKSATPAPLPSPVPVVTAAGRRSKRPAPGPVIESQEEGPAVSVGKRTHAPKKRGEKKAGDGAKDKENAMKVEELAAEEIDPDEPRYCICGDVSFGDMIACENENCEKEWFHFDCVGLKESPPRRQKWYCPDCKVKLGRK</sequence>
<feature type="compositionally biased region" description="Low complexity" evidence="10">
    <location>
        <begin position="571"/>
        <end position="586"/>
    </location>
</feature>
<feature type="binding site" evidence="7">
    <location>
        <position position="753"/>
    </location>
    <ligand>
        <name>Zn(2+)</name>
        <dbReference type="ChEBI" id="CHEBI:29105"/>
        <label>1</label>
    </ligand>
</feature>
<dbReference type="GO" id="GO:0008270">
    <property type="term" value="F:zinc ion binding"/>
    <property type="evidence" value="ECO:0007669"/>
    <property type="project" value="UniProtKB-KW"/>
</dbReference>
<feature type="compositionally biased region" description="Pro residues" evidence="10">
    <location>
        <begin position="425"/>
        <end position="439"/>
    </location>
</feature>
<proteinExistence type="inferred from homology"/>
<feature type="compositionally biased region" description="Low complexity" evidence="10">
    <location>
        <begin position="611"/>
        <end position="622"/>
    </location>
</feature>
<comment type="subunit">
    <text evidence="9">Component of an histone acetyltransferase complex. Interacts with H3K4me3 and to a lesser extent with H3K4me2.</text>
</comment>
<dbReference type="InterPro" id="IPR024610">
    <property type="entry name" value="ING_N_histone-binding"/>
</dbReference>
<feature type="compositionally biased region" description="Pro residues" evidence="10">
    <location>
        <begin position="188"/>
        <end position="197"/>
    </location>
</feature>
<feature type="binding site" evidence="7">
    <location>
        <position position="750"/>
    </location>
    <ligand>
        <name>Zn(2+)</name>
        <dbReference type="ChEBI" id="CHEBI:29105"/>
        <label>1</label>
    </ligand>
</feature>
<dbReference type="PANTHER" id="PTHR10333">
    <property type="entry name" value="INHIBITOR OF GROWTH PROTEIN"/>
    <property type="match status" value="1"/>
</dbReference>
<evidence type="ECO:0000256" key="4">
    <source>
        <dbReference type="ARBA" id="ARBA00022771"/>
    </source>
</evidence>
<feature type="compositionally biased region" description="Polar residues" evidence="10">
    <location>
        <begin position="255"/>
        <end position="273"/>
    </location>
</feature>
<keyword evidence="5 7" id="KW-0862">Zinc</keyword>
<feature type="binding site" evidence="7">
    <location>
        <position position="739"/>
    </location>
    <ligand>
        <name>Zn(2+)</name>
        <dbReference type="ChEBI" id="CHEBI:29105"/>
        <label>2</label>
    </ligand>
</feature>
<dbReference type="InterPro" id="IPR019787">
    <property type="entry name" value="Znf_PHD-finger"/>
</dbReference>
<dbReference type="InterPro" id="IPR013083">
    <property type="entry name" value="Znf_RING/FYVE/PHD"/>
</dbReference>
<feature type="compositionally biased region" description="Pro residues" evidence="10">
    <location>
        <begin position="128"/>
        <end position="140"/>
    </location>
</feature>
<dbReference type="SUPFAM" id="SSF57903">
    <property type="entry name" value="FYVE/PHD zinc finger"/>
    <property type="match status" value="1"/>
</dbReference>
<evidence type="ECO:0000313" key="13">
    <source>
        <dbReference type="Proteomes" id="UP001166286"/>
    </source>
</evidence>
<evidence type="ECO:0000256" key="8">
    <source>
        <dbReference type="PROSITE-ProRule" id="PRU00146"/>
    </source>
</evidence>
<feature type="binding site" evidence="7">
    <location>
        <position position="771"/>
    </location>
    <ligand>
        <name>Zn(2+)</name>
        <dbReference type="ChEBI" id="CHEBI:29105"/>
        <label>2</label>
    </ligand>
</feature>
<protein>
    <recommendedName>
        <fullName evidence="9">Chromatin modification-related protein</fullName>
    </recommendedName>
</protein>
<dbReference type="InterPro" id="IPR028651">
    <property type="entry name" value="ING_fam"/>
</dbReference>
<dbReference type="Gene3D" id="6.10.140.1740">
    <property type="match status" value="1"/>
</dbReference>
<feature type="compositionally biased region" description="Pro residues" evidence="10">
    <location>
        <begin position="599"/>
        <end position="610"/>
    </location>
</feature>
<feature type="compositionally biased region" description="Basic residues" evidence="10">
    <location>
        <begin position="684"/>
        <end position="694"/>
    </location>
</feature>
<dbReference type="CDD" id="cd15505">
    <property type="entry name" value="PHD_ING"/>
    <property type="match status" value="1"/>
</dbReference>
<evidence type="ECO:0000256" key="5">
    <source>
        <dbReference type="ARBA" id="ARBA00022833"/>
    </source>
</evidence>
<dbReference type="GO" id="GO:0000123">
    <property type="term" value="C:histone acetyltransferase complex"/>
    <property type="evidence" value="ECO:0007669"/>
    <property type="project" value="TreeGrafter"/>
</dbReference>
<dbReference type="AlphaFoldDB" id="A0AA39QYF9"/>
<feature type="compositionally biased region" description="Basic and acidic residues" evidence="10">
    <location>
        <begin position="695"/>
        <end position="708"/>
    </location>
</feature>
<dbReference type="Proteomes" id="UP001166286">
    <property type="component" value="Unassembled WGS sequence"/>
</dbReference>
<feature type="binding site" evidence="7">
    <location>
        <position position="744"/>
    </location>
    <ligand>
        <name>Zn(2+)</name>
        <dbReference type="ChEBI" id="CHEBI:29105"/>
        <label>2</label>
    </ligand>
</feature>
<dbReference type="EMBL" id="JAFEKC020000017">
    <property type="protein sequence ID" value="KAK0510274.1"/>
    <property type="molecule type" value="Genomic_DNA"/>
</dbReference>
<evidence type="ECO:0000256" key="7">
    <source>
        <dbReference type="PIRSR" id="PIRSR628651-51"/>
    </source>
</evidence>
<reference evidence="12" key="1">
    <citation type="submission" date="2023-03" db="EMBL/GenBank/DDBJ databases">
        <title>Complete genome of Cladonia borealis.</title>
        <authorList>
            <person name="Park H."/>
        </authorList>
    </citation>
    <scope>NUCLEOTIDE SEQUENCE</scope>
    <source>
        <strain evidence="12">ANT050790</strain>
    </source>
</reference>
<dbReference type="PROSITE" id="PS50016">
    <property type="entry name" value="ZF_PHD_2"/>
    <property type="match status" value="1"/>
</dbReference>
<dbReference type="PROSITE" id="PS01359">
    <property type="entry name" value="ZF_PHD_1"/>
    <property type="match status" value="1"/>
</dbReference>
<keyword evidence="6 9" id="KW-0539">Nucleus</keyword>
<dbReference type="SMART" id="SM01408">
    <property type="entry name" value="ING"/>
    <property type="match status" value="1"/>
</dbReference>
<accession>A0AA39QYF9</accession>
<evidence type="ECO:0000259" key="11">
    <source>
        <dbReference type="PROSITE" id="PS50016"/>
    </source>
</evidence>
<feature type="compositionally biased region" description="Low complexity" evidence="10">
    <location>
        <begin position="524"/>
        <end position="539"/>
    </location>
</feature>
<dbReference type="InterPro" id="IPR019786">
    <property type="entry name" value="Zinc_finger_PHD-type_CS"/>
</dbReference>
<dbReference type="InterPro" id="IPR011011">
    <property type="entry name" value="Znf_FYVE_PHD"/>
</dbReference>
<dbReference type="GO" id="GO:0005634">
    <property type="term" value="C:nucleus"/>
    <property type="evidence" value="ECO:0007669"/>
    <property type="project" value="UniProtKB-SubCell"/>
</dbReference>
<dbReference type="GO" id="GO:0006355">
    <property type="term" value="P:regulation of DNA-templated transcription"/>
    <property type="evidence" value="ECO:0007669"/>
    <property type="project" value="TreeGrafter"/>
</dbReference>
<feature type="compositionally biased region" description="Basic and acidic residues" evidence="10">
    <location>
        <begin position="452"/>
        <end position="468"/>
    </location>
</feature>
<evidence type="ECO:0000256" key="10">
    <source>
        <dbReference type="SAM" id="MobiDB-lite"/>
    </source>
</evidence>
<dbReference type="GO" id="GO:0004402">
    <property type="term" value="F:histone acetyltransferase activity"/>
    <property type="evidence" value="ECO:0007669"/>
    <property type="project" value="TreeGrafter"/>
</dbReference>
<evidence type="ECO:0000256" key="3">
    <source>
        <dbReference type="ARBA" id="ARBA00022723"/>
    </source>
</evidence>
<feature type="binding site" evidence="7">
    <location>
        <position position="768"/>
    </location>
    <ligand>
        <name>Zn(2+)</name>
        <dbReference type="ChEBI" id="CHEBI:29105"/>
        <label>2</label>
    </ligand>
</feature>
<comment type="similarity">
    <text evidence="2 9">Belongs to the ING family.</text>
</comment>
<feature type="region of interest" description="Disordered" evidence="10">
    <location>
        <begin position="419"/>
        <end position="708"/>
    </location>
</feature>
<feature type="domain" description="PHD-type" evidence="11">
    <location>
        <begin position="723"/>
        <end position="774"/>
    </location>
</feature>
<feature type="compositionally biased region" description="Basic and acidic residues" evidence="10">
    <location>
        <begin position="491"/>
        <end position="500"/>
    </location>
</feature>
<comment type="function">
    <text evidence="9">Component of an histone acetyltransferase complex.</text>
</comment>
<dbReference type="InterPro" id="IPR001965">
    <property type="entry name" value="Znf_PHD"/>
</dbReference>